<keyword evidence="5" id="KW-0862">Zinc</keyword>
<keyword evidence="5" id="KW-0479">Metal-binding</keyword>
<dbReference type="Pfam" id="PF01227">
    <property type="entry name" value="GTP_cyclohydroI"/>
    <property type="match status" value="1"/>
</dbReference>
<dbReference type="PROSITE" id="PS00860">
    <property type="entry name" value="GTP_CYCLOHYDROL_1_2"/>
    <property type="match status" value="1"/>
</dbReference>
<dbReference type="GO" id="GO:0008270">
    <property type="term" value="F:zinc ion binding"/>
    <property type="evidence" value="ECO:0007669"/>
    <property type="project" value="UniProtKB-UniRule"/>
</dbReference>
<keyword evidence="9" id="KW-1185">Reference proteome</keyword>
<dbReference type="FunFam" id="3.30.1130.10:FF:000001">
    <property type="entry name" value="GTP cyclohydrolase 1"/>
    <property type="match status" value="1"/>
</dbReference>
<evidence type="ECO:0000256" key="4">
    <source>
        <dbReference type="ARBA" id="ARBA00022801"/>
    </source>
</evidence>
<feature type="binding site" evidence="5">
    <location>
        <position position="78"/>
    </location>
    <ligand>
        <name>Zn(2+)</name>
        <dbReference type="ChEBI" id="CHEBI:29105"/>
    </ligand>
</feature>
<comment type="catalytic activity">
    <reaction evidence="1 5">
        <text>GTP + H2O = 7,8-dihydroneopterin 3'-triphosphate + formate + H(+)</text>
        <dbReference type="Rhea" id="RHEA:17473"/>
        <dbReference type="ChEBI" id="CHEBI:15377"/>
        <dbReference type="ChEBI" id="CHEBI:15378"/>
        <dbReference type="ChEBI" id="CHEBI:15740"/>
        <dbReference type="ChEBI" id="CHEBI:37565"/>
        <dbReference type="ChEBI" id="CHEBI:58462"/>
        <dbReference type="EC" id="3.5.4.16"/>
    </reaction>
</comment>
<dbReference type="HAMAP" id="MF_00223">
    <property type="entry name" value="FolE"/>
    <property type="match status" value="1"/>
</dbReference>
<proteinExistence type="inferred from homology"/>
<dbReference type="NCBIfam" id="NF006826">
    <property type="entry name" value="PRK09347.1-3"/>
    <property type="match status" value="1"/>
</dbReference>
<dbReference type="GO" id="GO:0005525">
    <property type="term" value="F:GTP binding"/>
    <property type="evidence" value="ECO:0007669"/>
    <property type="project" value="UniProtKB-KW"/>
</dbReference>
<keyword evidence="3 5" id="KW-0554">One-carbon metabolism</keyword>
<dbReference type="GO" id="GO:0006730">
    <property type="term" value="P:one-carbon metabolic process"/>
    <property type="evidence" value="ECO:0007669"/>
    <property type="project" value="UniProtKB-UniRule"/>
</dbReference>
<feature type="binding site" evidence="5">
    <location>
        <position position="146"/>
    </location>
    <ligand>
        <name>Zn(2+)</name>
        <dbReference type="ChEBI" id="CHEBI:29105"/>
    </ligand>
</feature>
<gene>
    <name evidence="5 8" type="primary">folE</name>
    <name evidence="7" type="ORF">JOD41_001541</name>
    <name evidence="8" type="ORF">PGLFYP46_01602</name>
</gene>
<feature type="domain" description="GTP cyclohydrolase I" evidence="6">
    <location>
        <begin position="6"/>
        <end position="182"/>
    </location>
</feature>
<name>A0A6N3BGV6_9FIRM</name>
<dbReference type="GO" id="GO:0005737">
    <property type="term" value="C:cytoplasm"/>
    <property type="evidence" value="ECO:0007669"/>
    <property type="project" value="TreeGrafter"/>
</dbReference>
<evidence type="ECO:0000256" key="5">
    <source>
        <dbReference type="HAMAP-Rule" id="MF_00223"/>
    </source>
</evidence>
<protein>
    <recommendedName>
        <fullName evidence="5">GTP cyclohydrolase 1</fullName>
        <ecNumber evidence="5">3.5.4.16</ecNumber>
    </recommendedName>
    <alternativeName>
        <fullName evidence="5">GTP cyclohydrolase I</fullName>
        <shortName evidence="5">GTP-CH-I</shortName>
    </alternativeName>
</protein>
<dbReference type="InterPro" id="IPR043134">
    <property type="entry name" value="GTP-CH-I_N"/>
</dbReference>
<dbReference type="EMBL" id="JAFBDH010000008">
    <property type="protein sequence ID" value="MBM7550799.1"/>
    <property type="molecule type" value="Genomic_DNA"/>
</dbReference>
<keyword evidence="5" id="KW-0342">GTP-binding</keyword>
<evidence type="ECO:0000313" key="7">
    <source>
        <dbReference type="EMBL" id="MBM7550799.1"/>
    </source>
</evidence>
<dbReference type="InterPro" id="IPR020602">
    <property type="entry name" value="GTP_CycHdrlase_I_dom"/>
</dbReference>
<dbReference type="GO" id="GO:0046654">
    <property type="term" value="P:tetrahydrofolate biosynthetic process"/>
    <property type="evidence" value="ECO:0007669"/>
    <property type="project" value="UniProtKB-UniRule"/>
</dbReference>
<feature type="binding site" evidence="5">
    <location>
        <position position="75"/>
    </location>
    <ligand>
        <name>Zn(2+)</name>
        <dbReference type="ChEBI" id="CHEBI:29105"/>
    </ligand>
</feature>
<dbReference type="UniPathway" id="UPA00848">
    <property type="reaction ID" value="UER00151"/>
</dbReference>
<dbReference type="RefSeq" id="WP_019125349.1">
    <property type="nucleotide sequence ID" value="NZ_CACRUP010000017.1"/>
</dbReference>
<dbReference type="PROSITE" id="PS00859">
    <property type="entry name" value="GTP_CYCLOHYDROL_1_1"/>
    <property type="match status" value="1"/>
</dbReference>
<dbReference type="PANTHER" id="PTHR11109:SF7">
    <property type="entry name" value="GTP CYCLOHYDROLASE 1"/>
    <property type="match status" value="1"/>
</dbReference>
<dbReference type="GO" id="GO:0006729">
    <property type="term" value="P:tetrahydrobiopterin biosynthetic process"/>
    <property type="evidence" value="ECO:0007669"/>
    <property type="project" value="TreeGrafter"/>
</dbReference>
<keyword evidence="4 5" id="KW-0378">Hydrolase</keyword>
<comment type="subunit">
    <text evidence="5">Homopolymer.</text>
</comment>
<dbReference type="NCBIfam" id="NF006825">
    <property type="entry name" value="PRK09347.1-2"/>
    <property type="match status" value="1"/>
</dbReference>
<dbReference type="EMBL" id="CACRUP010000017">
    <property type="protein sequence ID" value="VYT99612.1"/>
    <property type="molecule type" value="Genomic_DNA"/>
</dbReference>
<dbReference type="AlphaFoldDB" id="A0A6N3BGV6"/>
<dbReference type="GO" id="GO:0003934">
    <property type="term" value="F:GTP cyclohydrolase I activity"/>
    <property type="evidence" value="ECO:0007669"/>
    <property type="project" value="UniProtKB-UniRule"/>
</dbReference>
<evidence type="ECO:0000256" key="3">
    <source>
        <dbReference type="ARBA" id="ARBA00022563"/>
    </source>
</evidence>
<reference evidence="8" key="1">
    <citation type="submission" date="2019-11" db="EMBL/GenBank/DDBJ databases">
        <authorList>
            <person name="Feng L."/>
        </authorList>
    </citation>
    <scope>NUCLEOTIDE SEQUENCE</scope>
    <source>
        <strain evidence="8">PgorbachiiLFYP46</strain>
    </source>
</reference>
<dbReference type="PANTHER" id="PTHR11109">
    <property type="entry name" value="GTP CYCLOHYDROLASE I"/>
    <property type="match status" value="1"/>
</dbReference>
<dbReference type="SUPFAM" id="SSF55620">
    <property type="entry name" value="Tetrahydrobiopterin biosynthesis enzymes-like"/>
    <property type="match status" value="1"/>
</dbReference>
<dbReference type="InterPro" id="IPR018234">
    <property type="entry name" value="GTP_CycHdrlase_I_CS"/>
</dbReference>
<dbReference type="EC" id="3.5.4.16" evidence="5"/>
<evidence type="ECO:0000256" key="1">
    <source>
        <dbReference type="ARBA" id="ARBA00001052"/>
    </source>
</evidence>
<comment type="pathway">
    <text evidence="2 5">Cofactor biosynthesis; 7,8-dihydroneopterin triphosphate biosynthesis; 7,8-dihydroneopterin triphosphate from GTP: step 1/1.</text>
</comment>
<evidence type="ECO:0000256" key="2">
    <source>
        <dbReference type="ARBA" id="ARBA00005080"/>
    </source>
</evidence>
<dbReference type="Gene3D" id="1.10.286.10">
    <property type="match status" value="1"/>
</dbReference>
<reference evidence="7 9" key="2">
    <citation type="submission" date="2021-01" db="EMBL/GenBank/DDBJ databases">
        <title>Genomic Encyclopedia of Type Strains, Phase IV (KMG-IV): sequencing the most valuable type-strain genomes for metagenomic binning, comparative biology and taxonomic classification.</title>
        <authorList>
            <person name="Goeker M."/>
        </authorList>
    </citation>
    <scope>NUCLEOTIDE SEQUENCE [LARGE SCALE GENOMIC DNA]</scope>
    <source>
        <strain evidence="7 9">DSM 21461</strain>
    </source>
</reference>
<comment type="similarity">
    <text evidence="5">Belongs to the GTP cyclohydrolase I family.</text>
</comment>
<dbReference type="FunFam" id="1.10.286.10:FF:000001">
    <property type="entry name" value="GTP cyclohydrolase 1"/>
    <property type="match status" value="1"/>
</dbReference>
<evidence type="ECO:0000259" key="6">
    <source>
        <dbReference type="Pfam" id="PF01227"/>
    </source>
</evidence>
<accession>A0A6N3BGV6</accession>
<dbReference type="InterPro" id="IPR043133">
    <property type="entry name" value="GTP-CH-I_C/QueF"/>
</dbReference>
<organism evidence="8">
    <name type="scientific">Peptoniphilus gorbachii</name>
    <dbReference type="NCBI Taxonomy" id="411567"/>
    <lineage>
        <taxon>Bacteria</taxon>
        <taxon>Bacillati</taxon>
        <taxon>Bacillota</taxon>
        <taxon>Tissierellia</taxon>
        <taxon>Tissierellales</taxon>
        <taxon>Peptoniphilaceae</taxon>
        <taxon>Peptoniphilus</taxon>
    </lineage>
</organism>
<keyword evidence="5" id="KW-0547">Nucleotide-binding</keyword>
<evidence type="ECO:0000313" key="9">
    <source>
        <dbReference type="Proteomes" id="UP000720595"/>
    </source>
</evidence>
<dbReference type="InterPro" id="IPR001474">
    <property type="entry name" value="GTP_CycHdrlase_I"/>
</dbReference>
<sequence length="185" mass="21009">MDKEKIEKAVEMIIEAIGEDKTREGLVETPARVARMYEEVFAGIGKTAEEHLSKTFEITEDNIVVVKDINFYSMCEHHFLPFYGKAHIAYIPDQKVAGLSKLARTVETYAKKPQLQERLSIEVADAMMKYLEPKGVLVVIEAEHMCMNMRGVKKPGSKTVTAVARGVLETDEKQKQEAFRLIEFK</sequence>
<dbReference type="NCBIfam" id="TIGR00063">
    <property type="entry name" value="folE"/>
    <property type="match status" value="1"/>
</dbReference>
<evidence type="ECO:0000313" key="8">
    <source>
        <dbReference type="EMBL" id="VYT99612.1"/>
    </source>
</evidence>
<dbReference type="Gene3D" id="3.30.1130.10">
    <property type="match status" value="1"/>
</dbReference>
<dbReference type="Proteomes" id="UP000720595">
    <property type="component" value="Unassembled WGS sequence"/>
</dbReference>